<keyword evidence="10" id="KW-0408">Iron</keyword>
<evidence type="ECO:0000256" key="3">
    <source>
        <dbReference type="ARBA" id="ARBA00004721"/>
    </source>
</evidence>
<keyword evidence="11" id="KW-0503">Monooxygenase</keyword>
<dbReference type="EMBL" id="JBBXMP010000113">
    <property type="protein sequence ID" value="KAL0062147.1"/>
    <property type="molecule type" value="Genomic_DNA"/>
</dbReference>
<feature type="transmembrane region" description="Helical" evidence="13">
    <location>
        <begin position="216"/>
        <end position="242"/>
    </location>
</feature>
<evidence type="ECO:0000256" key="5">
    <source>
        <dbReference type="ARBA" id="ARBA00022617"/>
    </source>
</evidence>
<comment type="subcellular location">
    <subcellularLocation>
        <location evidence="2">Membrane</location>
    </subcellularLocation>
</comment>
<comment type="cofactor">
    <cofactor evidence="1">
        <name>heme</name>
        <dbReference type="ChEBI" id="CHEBI:30413"/>
    </cofactor>
</comment>
<comment type="pathway">
    <text evidence="3">Secondary metabolite biosynthesis; terpenoid biosynthesis.</text>
</comment>
<keyword evidence="12 13" id="KW-0472">Membrane</keyword>
<dbReference type="InterPro" id="IPR036396">
    <property type="entry name" value="Cyt_P450_sf"/>
</dbReference>
<dbReference type="Gene3D" id="1.10.630.10">
    <property type="entry name" value="Cytochrome P450"/>
    <property type="match status" value="1"/>
</dbReference>
<name>A0ABR2ZKF8_9AGAR</name>
<evidence type="ECO:0000256" key="4">
    <source>
        <dbReference type="ARBA" id="ARBA00010617"/>
    </source>
</evidence>
<keyword evidence="7" id="KW-0479">Metal-binding</keyword>
<evidence type="ECO:0000313" key="15">
    <source>
        <dbReference type="Proteomes" id="UP001437256"/>
    </source>
</evidence>
<dbReference type="PANTHER" id="PTHR24305">
    <property type="entry name" value="CYTOCHROME P450"/>
    <property type="match status" value="1"/>
</dbReference>
<dbReference type="Proteomes" id="UP001437256">
    <property type="component" value="Unassembled WGS sequence"/>
</dbReference>
<evidence type="ECO:0000256" key="2">
    <source>
        <dbReference type="ARBA" id="ARBA00004370"/>
    </source>
</evidence>
<evidence type="ECO:0000256" key="10">
    <source>
        <dbReference type="ARBA" id="ARBA00023004"/>
    </source>
</evidence>
<evidence type="ECO:0000256" key="6">
    <source>
        <dbReference type="ARBA" id="ARBA00022692"/>
    </source>
</evidence>
<evidence type="ECO:0000256" key="8">
    <source>
        <dbReference type="ARBA" id="ARBA00022989"/>
    </source>
</evidence>
<evidence type="ECO:0000256" key="1">
    <source>
        <dbReference type="ARBA" id="ARBA00001971"/>
    </source>
</evidence>
<evidence type="ECO:0008006" key="16">
    <source>
        <dbReference type="Google" id="ProtNLM"/>
    </source>
</evidence>
<evidence type="ECO:0000256" key="13">
    <source>
        <dbReference type="SAM" id="Phobius"/>
    </source>
</evidence>
<evidence type="ECO:0000313" key="14">
    <source>
        <dbReference type="EMBL" id="KAL0062147.1"/>
    </source>
</evidence>
<evidence type="ECO:0000256" key="12">
    <source>
        <dbReference type="ARBA" id="ARBA00023136"/>
    </source>
</evidence>
<dbReference type="InterPro" id="IPR001128">
    <property type="entry name" value="Cyt_P450"/>
</dbReference>
<gene>
    <name evidence="14" type="ORF">AAF712_010989</name>
</gene>
<sequence>MQFFLWLKRRFVPEMDTFVHTAITARLPEVMETGSVIHPCSSNEPSDWIHICRGIAVVPIFQDHVDTLADKLPSDRKLYPIDFKAFVHRTVSSAMIELILGKEYPSEDNIERIQVLAMGIADLSGFSQNVSWLGRTFPNAWRIVLWSTYPYIPLQFFVFTLPANFLRIAVPVFSQLGRIDIEDKDDKGASNKPIAFAWAERYVDIQSSQIGLADRLWTLVLILGMVFASVHQTAVLMVWIAFELAKRPEDVERIRKEMDREGTSLTYSSLCRFEYLDSFIREVMRTKGETLMLVRMTTTEVPLAGYVLPAGSFVLPLVSLSNLSELYHGKTAQEFVGDRWVGENKPATMRFDLTLEGGNYDVPDPLNVTSVAPQGTLLLRAHR</sequence>
<comment type="similarity">
    <text evidence="4">Belongs to the cytochrome P450 family.</text>
</comment>
<keyword evidence="6 13" id="KW-0812">Transmembrane</keyword>
<evidence type="ECO:0000256" key="11">
    <source>
        <dbReference type="ARBA" id="ARBA00023033"/>
    </source>
</evidence>
<comment type="caution">
    <text evidence="14">The sequence shown here is derived from an EMBL/GenBank/DDBJ whole genome shotgun (WGS) entry which is preliminary data.</text>
</comment>
<dbReference type="SUPFAM" id="SSF48264">
    <property type="entry name" value="Cytochrome P450"/>
    <property type="match status" value="1"/>
</dbReference>
<accession>A0ABR2ZKF8</accession>
<keyword evidence="15" id="KW-1185">Reference proteome</keyword>
<evidence type="ECO:0000256" key="7">
    <source>
        <dbReference type="ARBA" id="ARBA00022723"/>
    </source>
</evidence>
<dbReference type="Pfam" id="PF00067">
    <property type="entry name" value="p450"/>
    <property type="match status" value="1"/>
</dbReference>
<dbReference type="PANTHER" id="PTHR24305:SF166">
    <property type="entry name" value="CYTOCHROME P450 12A4, MITOCHONDRIAL-RELATED"/>
    <property type="match status" value="1"/>
</dbReference>
<reference evidence="14 15" key="1">
    <citation type="submission" date="2024-05" db="EMBL/GenBank/DDBJ databases">
        <title>A draft genome resource for the thread blight pathogen Marasmius tenuissimus strain MS-2.</title>
        <authorList>
            <person name="Yulfo-Soto G.E."/>
            <person name="Baruah I.K."/>
            <person name="Amoako-Attah I."/>
            <person name="Bukari Y."/>
            <person name="Meinhardt L.W."/>
            <person name="Bailey B.A."/>
            <person name="Cohen S.P."/>
        </authorList>
    </citation>
    <scope>NUCLEOTIDE SEQUENCE [LARGE SCALE GENOMIC DNA]</scope>
    <source>
        <strain evidence="14 15">MS-2</strain>
    </source>
</reference>
<keyword evidence="5" id="KW-0349">Heme</keyword>
<protein>
    <recommendedName>
        <fullName evidence="16">Cytochrome P450</fullName>
    </recommendedName>
</protein>
<proteinExistence type="inferred from homology"/>
<organism evidence="14 15">
    <name type="scientific">Marasmius tenuissimus</name>
    <dbReference type="NCBI Taxonomy" id="585030"/>
    <lineage>
        <taxon>Eukaryota</taxon>
        <taxon>Fungi</taxon>
        <taxon>Dikarya</taxon>
        <taxon>Basidiomycota</taxon>
        <taxon>Agaricomycotina</taxon>
        <taxon>Agaricomycetes</taxon>
        <taxon>Agaricomycetidae</taxon>
        <taxon>Agaricales</taxon>
        <taxon>Marasmiineae</taxon>
        <taxon>Marasmiaceae</taxon>
        <taxon>Marasmius</taxon>
    </lineage>
</organism>
<feature type="transmembrane region" description="Helical" evidence="13">
    <location>
        <begin position="303"/>
        <end position="323"/>
    </location>
</feature>
<dbReference type="InterPro" id="IPR050121">
    <property type="entry name" value="Cytochrome_P450_monoxygenase"/>
</dbReference>
<keyword evidence="8 13" id="KW-1133">Transmembrane helix</keyword>
<evidence type="ECO:0000256" key="9">
    <source>
        <dbReference type="ARBA" id="ARBA00023002"/>
    </source>
</evidence>
<keyword evidence="9" id="KW-0560">Oxidoreductase</keyword>